<evidence type="ECO:0000313" key="5">
    <source>
        <dbReference type="Proteomes" id="UP000184001"/>
    </source>
</evidence>
<dbReference type="EMBL" id="FQZR01000012">
    <property type="protein sequence ID" value="SHJ73288.1"/>
    <property type="molecule type" value="Genomic_DNA"/>
</dbReference>
<evidence type="ECO:0000256" key="2">
    <source>
        <dbReference type="ARBA" id="ARBA00022525"/>
    </source>
</evidence>
<dbReference type="InterPro" id="IPR018511">
    <property type="entry name" value="Hemolysin-typ_Ca-bd_CS"/>
</dbReference>
<gene>
    <name evidence="4" type="ORF">SAMN05660830_03102</name>
</gene>
<dbReference type="Pfam" id="PF00353">
    <property type="entry name" value="HemolysinCabind"/>
    <property type="match status" value="4"/>
</dbReference>
<dbReference type="PRINTS" id="PR00313">
    <property type="entry name" value="CABNDNGRPT"/>
</dbReference>
<dbReference type="InterPro" id="IPR050557">
    <property type="entry name" value="RTX_toxin/Mannuronan_C5-epim"/>
</dbReference>
<feature type="non-terminal residue" evidence="4">
    <location>
        <position position="1"/>
    </location>
</feature>
<comment type="subcellular location">
    <subcellularLocation>
        <location evidence="1">Secreted</location>
    </subcellularLocation>
</comment>
<dbReference type="GO" id="GO:0005576">
    <property type="term" value="C:extracellular region"/>
    <property type="evidence" value="ECO:0007669"/>
    <property type="project" value="UniProtKB-SubCell"/>
</dbReference>
<organism evidence="4 5">
    <name type="scientific">Halodesulfovibrio aestuarii</name>
    <dbReference type="NCBI Taxonomy" id="126333"/>
    <lineage>
        <taxon>Bacteria</taxon>
        <taxon>Pseudomonadati</taxon>
        <taxon>Thermodesulfobacteriota</taxon>
        <taxon>Desulfovibrionia</taxon>
        <taxon>Desulfovibrionales</taxon>
        <taxon>Desulfovibrionaceae</taxon>
        <taxon>Halodesulfovibrio</taxon>
    </lineage>
</organism>
<accession>A0A8G2CC68</accession>
<dbReference type="RefSeq" id="WP_268874362.1">
    <property type="nucleotide sequence ID" value="NZ_FQZR01000012.1"/>
</dbReference>
<dbReference type="InterPro" id="IPR001343">
    <property type="entry name" value="Hemolysn_Ca-bd"/>
</dbReference>
<dbReference type="PANTHER" id="PTHR38340">
    <property type="entry name" value="S-LAYER PROTEIN"/>
    <property type="match status" value="1"/>
</dbReference>
<protein>
    <submittedName>
        <fullName evidence="4">Ca2+-binding protein, RTX toxin-related</fullName>
    </submittedName>
</protein>
<dbReference type="PANTHER" id="PTHR38340:SF1">
    <property type="entry name" value="S-LAYER PROTEIN"/>
    <property type="match status" value="1"/>
</dbReference>
<dbReference type="InterPro" id="IPR011049">
    <property type="entry name" value="Serralysin-like_metalloprot_C"/>
</dbReference>
<proteinExistence type="predicted"/>
<dbReference type="Proteomes" id="UP000184001">
    <property type="component" value="Unassembled WGS sequence"/>
</dbReference>
<name>A0A8G2CC68_9BACT</name>
<feature type="domain" description="Haemolysin-type calcium binding-related" evidence="3">
    <location>
        <begin position="408"/>
        <end position="446"/>
    </location>
</feature>
<feature type="domain" description="Haemolysin-type calcium binding-related" evidence="3">
    <location>
        <begin position="206"/>
        <end position="245"/>
    </location>
</feature>
<feature type="domain" description="Haemolysin-type calcium binding-related" evidence="3">
    <location>
        <begin position="14"/>
        <end position="52"/>
    </location>
</feature>
<dbReference type="GO" id="GO:0005509">
    <property type="term" value="F:calcium ion binding"/>
    <property type="evidence" value="ECO:0007669"/>
    <property type="project" value="InterPro"/>
</dbReference>
<dbReference type="SUPFAM" id="SSF51120">
    <property type="entry name" value="beta-Roll"/>
    <property type="match status" value="3"/>
</dbReference>
<dbReference type="Gene3D" id="2.150.10.10">
    <property type="entry name" value="Serralysin-like metalloprotease, C-terminal"/>
    <property type="match status" value="4"/>
</dbReference>
<evidence type="ECO:0000313" key="4">
    <source>
        <dbReference type="EMBL" id="SHJ73288.1"/>
    </source>
</evidence>
<dbReference type="AlphaFoldDB" id="A0A8G2CC68"/>
<reference evidence="4 5" key="1">
    <citation type="submission" date="2016-11" db="EMBL/GenBank/DDBJ databases">
        <authorList>
            <person name="Varghese N."/>
            <person name="Submissions S."/>
        </authorList>
    </citation>
    <scope>NUCLEOTIDE SEQUENCE [LARGE SCALE GENOMIC DNA]</scope>
    <source>
        <strain evidence="4 5">DSM 17919</strain>
    </source>
</reference>
<dbReference type="InterPro" id="IPR010566">
    <property type="entry name" value="Haemolys_ca-bd"/>
</dbReference>
<evidence type="ECO:0000256" key="1">
    <source>
        <dbReference type="ARBA" id="ARBA00004613"/>
    </source>
</evidence>
<dbReference type="Pfam" id="PF06594">
    <property type="entry name" value="HCBP_related"/>
    <property type="match status" value="3"/>
</dbReference>
<sequence>INVGDITYNVDGDDIIIGIVGHEGDSIRITDGVTDPSHGIEQIVLADGTTINLVDVISSNTYTDGDDTIIVSADTNIAVVNAGSGNDTVTAGDTVNIINGGSGNDTITTGSAGDTISGGSDNDTINAGGGNDIIIGGSGDDIITGGTGDDSITGGFGSDTYIFNLGDGHDTIHETSPDSGSQCIDILKFGVGISLEDLRYHVDGDDLVISFRGNDSDSIRIVGAHTDQAARIELLSFADGTSLDISSAQPITELTDQADFLMLSPDHTSIINGNGGDDFIMMSGSAMNIIDGGLGADKIFTGTGDDILYGGAGDDIITSGTGVDYLNGGSGADTLTAQGEATFVGGVGDDVMLGGYFGDTYVFNKGDGQDIIRDNASLNSDASNYTDTIRFGEEISIEDLRYHVEGSDVVISFRNDESDSIRIANAQADSKSRIEKLSFADGSSFDLGSAQEITELTEEGDFLVLSPDHTSIINGNGGDDFIMTTGSAMNIIDGGLGADQIFTGTGDDILYGGAGDDYITSGTGVDYLNGGSGADTLTAQGEATFVGGVGDDVMLGAHLGDTYIFNKGDGRDVIRDNASMNSDAINHSDTLKFGEDISKDDFAFFMDGDNLVIGVGTDDQVTIANQANSSMAIESIQLNSGYSLSSAEINQMVADLSNYASEHGLDFTSVEDVKNSQELMNIITAAWDN</sequence>
<evidence type="ECO:0000259" key="3">
    <source>
        <dbReference type="Pfam" id="PF06594"/>
    </source>
</evidence>
<comment type="caution">
    <text evidence="4">The sequence shown here is derived from an EMBL/GenBank/DDBJ whole genome shotgun (WGS) entry which is preliminary data.</text>
</comment>
<keyword evidence="2" id="KW-0964">Secreted</keyword>
<dbReference type="PROSITE" id="PS00330">
    <property type="entry name" value="HEMOLYSIN_CALCIUM"/>
    <property type="match status" value="7"/>
</dbReference>